<evidence type="ECO:0000313" key="1">
    <source>
        <dbReference type="EMBL" id="GJM59694.1"/>
    </source>
</evidence>
<reference evidence="1 2" key="1">
    <citation type="submission" date="2021-12" db="EMBL/GenBank/DDBJ databases">
        <title>Genome sequencing of bacteria with rrn-lacking chromosome and rrn-plasmid.</title>
        <authorList>
            <person name="Anda M."/>
            <person name="Iwasaki W."/>
        </authorList>
    </citation>
    <scope>NUCLEOTIDE SEQUENCE [LARGE SCALE GENOMIC DNA]</scope>
    <source>
        <strain evidence="1 2">NBRC 15940</strain>
    </source>
</reference>
<proteinExistence type="predicted"/>
<dbReference type="Proteomes" id="UP001310022">
    <property type="component" value="Unassembled WGS sequence"/>
</dbReference>
<organism evidence="1 2">
    <name type="scientific">Persicobacter diffluens</name>
    <dbReference type="NCBI Taxonomy" id="981"/>
    <lineage>
        <taxon>Bacteria</taxon>
        <taxon>Pseudomonadati</taxon>
        <taxon>Bacteroidota</taxon>
        <taxon>Cytophagia</taxon>
        <taxon>Cytophagales</taxon>
        <taxon>Persicobacteraceae</taxon>
        <taxon>Persicobacter</taxon>
    </lineage>
</organism>
<name>A0AAN5AIA4_9BACT</name>
<comment type="caution">
    <text evidence="1">The sequence shown here is derived from an EMBL/GenBank/DDBJ whole genome shotgun (WGS) entry which is preliminary data.</text>
</comment>
<dbReference type="AlphaFoldDB" id="A0AAN5AIA4"/>
<protein>
    <submittedName>
        <fullName evidence="1">Uncharacterized protein</fullName>
    </submittedName>
</protein>
<evidence type="ECO:0000313" key="2">
    <source>
        <dbReference type="Proteomes" id="UP001310022"/>
    </source>
</evidence>
<keyword evidence="2" id="KW-1185">Reference proteome</keyword>
<sequence length="86" mass="10681">MHLETFEDFMKLKYRDKIKTLYFHGTFVVSIRYYAHKVNLYLVHDFYIEVFYNPKLDLIEHFERFNPKHKRTKFYTDQIALPSDIL</sequence>
<accession>A0AAN5AIA4</accession>
<gene>
    <name evidence="1" type="ORF">PEDI_02460</name>
</gene>
<dbReference type="EMBL" id="BQKE01000001">
    <property type="protein sequence ID" value="GJM59694.1"/>
    <property type="molecule type" value="Genomic_DNA"/>
</dbReference>